<dbReference type="RefSeq" id="XP_041294069.1">
    <property type="nucleotide sequence ID" value="XM_041431256.1"/>
</dbReference>
<reference evidence="2" key="1">
    <citation type="journal article" date="2020" name="New Phytol.">
        <title>Comparative genomics reveals dynamic genome evolution in host specialist ectomycorrhizal fungi.</title>
        <authorList>
            <person name="Lofgren L.A."/>
            <person name="Nguyen N.H."/>
            <person name="Vilgalys R."/>
            <person name="Ruytinx J."/>
            <person name="Liao H.L."/>
            <person name="Branco S."/>
            <person name="Kuo A."/>
            <person name="LaButti K."/>
            <person name="Lipzen A."/>
            <person name="Andreopoulos W."/>
            <person name="Pangilinan J."/>
            <person name="Riley R."/>
            <person name="Hundley H."/>
            <person name="Na H."/>
            <person name="Barry K."/>
            <person name="Grigoriev I.V."/>
            <person name="Stajich J.E."/>
            <person name="Kennedy P.G."/>
        </authorList>
    </citation>
    <scope>NUCLEOTIDE SEQUENCE</scope>
    <source>
        <strain evidence="2">FC423</strain>
    </source>
</reference>
<accession>A0A9P7FAV4</accession>
<dbReference type="Proteomes" id="UP000823399">
    <property type="component" value="Unassembled WGS sequence"/>
</dbReference>
<sequence>VYKFLTTLETPSFKSISAKKRFLKKVVKFFVQNGRMYKRMQARPPLLVIFDLEKCATILNQAHKELGHRGEAATWETIQFRFSWPYLFSDVQHHVQSCHPYQI</sequence>
<dbReference type="OrthoDB" id="2659871at2759"/>
<feature type="domain" description="Integrase zinc-binding" evidence="1">
    <location>
        <begin position="56"/>
        <end position="102"/>
    </location>
</feature>
<organism evidence="2 3">
    <name type="scientific">Suillus discolor</name>
    <dbReference type="NCBI Taxonomy" id="1912936"/>
    <lineage>
        <taxon>Eukaryota</taxon>
        <taxon>Fungi</taxon>
        <taxon>Dikarya</taxon>
        <taxon>Basidiomycota</taxon>
        <taxon>Agaricomycotina</taxon>
        <taxon>Agaricomycetes</taxon>
        <taxon>Agaricomycetidae</taxon>
        <taxon>Boletales</taxon>
        <taxon>Suillineae</taxon>
        <taxon>Suillaceae</taxon>
        <taxon>Suillus</taxon>
    </lineage>
</organism>
<protein>
    <recommendedName>
        <fullName evidence="1">Integrase zinc-binding domain-containing protein</fullName>
    </recommendedName>
</protein>
<evidence type="ECO:0000259" key="1">
    <source>
        <dbReference type="Pfam" id="PF17921"/>
    </source>
</evidence>
<comment type="caution">
    <text evidence="2">The sequence shown here is derived from an EMBL/GenBank/DDBJ whole genome shotgun (WGS) entry which is preliminary data.</text>
</comment>
<dbReference type="AlphaFoldDB" id="A0A9P7FAV4"/>
<gene>
    <name evidence="2" type="ORF">F5147DRAFT_575143</name>
</gene>
<feature type="non-terminal residue" evidence="2">
    <location>
        <position position="1"/>
    </location>
</feature>
<keyword evidence="3" id="KW-1185">Reference proteome</keyword>
<dbReference type="GeneID" id="64693515"/>
<dbReference type="Gene3D" id="1.10.340.70">
    <property type="match status" value="1"/>
</dbReference>
<dbReference type="EMBL" id="JABBWM010000021">
    <property type="protein sequence ID" value="KAG2110391.1"/>
    <property type="molecule type" value="Genomic_DNA"/>
</dbReference>
<proteinExistence type="predicted"/>
<evidence type="ECO:0000313" key="2">
    <source>
        <dbReference type="EMBL" id="KAG2110391.1"/>
    </source>
</evidence>
<evidence type="ECO:0000313" key="3">
    <source>
        <dbReference type="Proteomes" id="UP000823399"/>
    </source>
</evidence>
<name>A0A9P7FAV4_9AGAM</name>
<dbReference type="InterPro" id="IPR041588">
    <property type="entry name" value="Integrase_H2C2"/>
</dbReference>
<dbReference type="Pfam" id="PF17921">
    <property type="entry name" value="Integrase_H2C2"/>
    <property type="match status" value="1"/>
</dbReference>